<dbReference type="GO" id="GO:0004817">
    <property type="term" value="F:cysteine-tRNA ligase activity"/>
    <property type="evidence" value="ECO:0007669"/>
    <property type="project" value="TreeGrafter"/>
</dbReference>
<dbReference type="GO" id="GO:0005829">
    <property type="term" value="C:cytosol"/>
    <property type="evidence" value="ECO:0007669"/>
    <property type="project" value="TreeGrafter"/>
</dbReference>
<dbReference type="PANTHER" id="PTHR10890">
    <property type="entry name" value="CYSTEINYL-TRNA SYNTHETASE"/>
    <property type="match status" value="1"/>
</dbReference>
<dbReference type="GO" id="GO:0005524">
    <property type="term" value="F:ATP binding"/>
    <property type="evidence" value="ECO:0007669"/>
    <property type="project" value="UniProtKB-KW"/>
</dbReference>
<evidence type="ECO:0000256" key="2">
    <source>
        <dbReference type="ARBA" id="ARBA00022598"/>
    </source>
</evidence>
<reference evidence="7 8" key="1">
    <citation type="submission" date="2017-06" db="EMBL/GenBank/DDBJ databases">
        <authorList>
            <person name="Kim H.J."/>
            <person name="Triplett B.A."/>
        </authorList>
    </citation>
    <scope>NUCLEOTIDE SEQUENCE [LARGE SCALE GENOMIC DNA]</scope>
    <source>
        <strain evidence="7 8">DSM 44715</strain>
    </source>
</reference>
<evidence type="ECO:0000256" key="1">
    <source>
        <dbReference type="ARBA" id="ARBA00011245"/>
    </source>
</evidence>
<evidence type="ECO:0000313" key="8">
    <source>
        <dbReference type="Proteomes" id="UP000198318"/>
    </source>
</evidence>
<name>A0A239J490_9ACTN</name>
<protein>
    <submittedName>
        <fullName evidence="7">Cysteinyl-tRNA synthetase</fullName>
    </submittedName>
</protein>
<keyword evidence="2" id="KW-0436">Ligase</keyword>
<dbReference type="RefSeq" id="WP_245868607.1">
    <property type="nucleotide sequence ID" value="NZ_FZOR01000014.1"/>
</dbReference>
<sequence length="397" mass="42003">MDSTAPANAGAPSAGSGAPATGTGATGTGAPGRTLRLGGRPLPVAGPARMYVCGITPYDATHLGHARTFVWADIAARVLRHAGVGVRVCRNVTDVDDVLDQAAHRAGSPYDSFAAVQQYYFERDLDVLGVHAVDHQPRAHNHVREVIALAQGLLASGRAYLRDGAVRFRGADVPGRVGVGEEEARALLDEYGDEPGDPDKEHPFDVAVWRPSRAGEPAWPSPWGPGRPGWHAECAAMAMTVFGPAIDLHCGGTDLCFPHHAYEAAMAEALTGVRPFSRAWLHVGMVRRDGRKMAKSTGNLVLVSDLVPDHPGAAVRLMLISEPWRHAWDYTPEALDEAAAFLDRLHTAAGRRTASATAEEAVTQALLDDLDVPAALAIAEQEGAGSARLALHLLALA</sequence>
<dbReference type="InterPro" id="IPR014729">
    <property type="entry name" value="Rossmann-like_a/b/a_fold"/>
</dbReference>
<dbReference type="InterPro" id="IPR024909">
    <property type="entry name" value="Cys-tRNA/MSH_ligase"/>
</dbReference>
<dbReference type="Proteomes" id="UP000198318">
    <property type="component" value="Unassembled WGS sequence"/>
</dbReference>
<feature type="compositionally biased region" description="Low complexity" evidence="5">
    <location>
        <begin position="1"/>
        <end position="23"/>
    </location>
</feature>
<keyword evidence="4" id="KW-0067">ATP-binding</keyword>
<gene>
    <name evidence="7" type="ORF">SAMN05443665_101412</name>
</gene>
<accession>A0A239J490</accession>
<proteinExistence type="predicted"/>
<evidence type="ECO:0000256" key="5">
    <source>
        <dbReference type="SAM" id="MobiDB-lite"/>
    </source>
</evidence>
<comment type="subunit">
    <text evidence="1">Monomer.</text>
</comment>
<keyword evidence="7" id="KW-0030">Aminoacyl-tRNA synthetase</keyword>
<organism evidence="7 8">
    <name type="scientific">Actinomadura meyerae</name>
    <dbReference type="NCBI Taxonomy" id="240840"/>
    <lineage>
        <taxon>Bacteria</taxon>
        <taxon>Bacillati</taxon>
        <taxon>Actinomycetota</taxon>
        <taxon>Actinomycetes</taxon>
        <taxon>Streptosporangiales</taxon>
        <taxon>Thermomonosporaceae</taxon>
        <taxon>Actinomadura</taxon>
    </lineage>
</organism>
<feature type="region of interest" description="Disordered" evidence="5">
    <location>
        <begin position="1"/>
        <end position="36"/>
    </location>
</feature>
<dbReference type="PRINTS" id="PR00983">
    <property type="entry name" value="TRNASYNTHCYS"/>
</dbReference>
<dbReference type="InterPro" id="IPR032678">
    <property type="entry name" value="tRNA-synt_1_cat_dom"/>
</dbReference>
<dbReference type="Pfam" id="PF01406">
    <property type="entry name" value="tRNA-synt_1e"/>
    <property type="match status" value="1"/>
</dbReference>
<dbReference type="Gene3D" id="3.40.50.620">
    <property type="entry name" value="HUPs"/>
    <property type="match status" value="1"/>
</dbReference>
<feature type="domain" description="tRNA synthetases class I catalytic" evidence="6">
    <location>
        <begin position="48"/>
        <end position="338"/>
    </location>
</feature>
<dbReference type="SUPFAM" id="SSF52374">
    <property type="entry name" value="Nucleotidylyl transferase"/>
    <property type="match status" value="1"/>
</dbReference>
<dbReference type="EMBL" id="FZOR01000014">
    <property type="protein sequence ID" value="SNT00711.1"/>
    <property type="molecule type" value="Genomic_DNA"/>
</dbReference>
<dbReference type="AlphaFoldDB" id="A0A239J490"/>
<evidence type="ECO:0000256" key="4">
    <source>
        <dbReference type="ARBA" id="ARBA00022840"/>
    </source>
</evidence>
<keyword evidence="3" id="KW-0547">Nucleotide-binding</keyword>
<evidence type="ECO:0000256" key="3">
    <source>
        <dbReference type="ARBA" id="ARBA00022741"/>
    </source>
</evidence>
<evidence type="ECO:0000259" key="6">
    <source>
        <dbReference type="Pfam" id="PF01406"/>
    </source>
</evidence>
<evidence type="ECO:0000313" key="7">
    <source>
        <dbReference type="EMBL" id="SNT00711.1"/>
    </source>
</evidence>
<keyword evidence="8" id="KW-1185">Reference proteome</keyword>
<dbReference type="PANTHER" id="PTHR10890:SF3">
    <property type="entry name" value="CYSTEINE--TRNA LIGASE, CYTOPLASMIC"/>
    <property type="match status" value="1"/>
</dbReference>
<dbReference type="GO" id="GO:0006423">
    <property type="term" value="P:cysteinyl-tRNA aminoacylation"/>
    <property type="evidence" value="ECO:0007669"/>
    <property type="project" value="TreeGrafter"/>
</dbReference>